<name>A0A034WAE3_BACDO</name>
<dbReference type="InterPro" id="IPR019412">
    <property type="entry name" value="IML2/TPR_39"/>
</dbReference>
<dbReference type="RefSeq" id="XP_049316394.1">
    <property type="nucleotide sequence ID" value="XM_049460437.1"/>
</dbReference>
<dbReference type="AlphaFoldDB" id="A0A034WAE3"/>
<dbReference type="PANTHER" id="PTHR31859">
    <property type="entry name" value="TETRATRICOPEPTIDE REPEAT PROTEIN 39 FAMILY MEMBER"/>
    <property type="match status" value="1"/>
</dbReference>
<accession>A0A034WAE3</accession>
<dbReference type="EMBL" id="GAKP01007685">
    <property type="protein sequence ID" value="JAC51267.1"/>
    <property type="molecule type" value="Transcribed_RNA"/>
</dbReference>
<sequence>MLIWTVCSTENNFAVRVYMRHMYIHINTTQLHNRVLISDTKLRRSKMLPTRIKNVQTSQLASDTGFSQTMLTCESTNSSRADAVDENIEDEEENEFFDASSEPDDFKNFEMDLDSALEEAKLAICYLFNNKFDEARILLQPYAHVSIYHSMGNAVFIFLEAILTFEQRHIVRAGDELKKCLSVCQRYKHKNTFTQSIGRKFKKTNYTQLTDLEAHAELCYAEALLLRALLTFIEDETLTSLIRGGMKIRHCYSSYKECAQILVQRQWESEVSKVHFESGVRMGVGAFNLMISLLPSSVIKVLQVIGFSGNKTAGLADLKTGYHLSGLRQVLCAMTLLGYHLIVCYVICHQEGDLELCHSILEEQLLLYPQGVWFLFFKGRLEFMKGNLDEAQYWYKKSWKSQNVWTQLHHLSFWELLWVNCLKLDWHEARLYGSYLVEQSKWSRTIYSYQQAAVMLMNDDLDDIGRQTVERLMQDAPKHKQRIAGKSLPMEKFICKKVARYFAQNRYLCLPAVELMFVWNTFKVLGKNYRLSDSICRLIELQMKQLAHRNDIYELDNQALCLLLRGACYRQMKQPFLALQDLEACMNLESQVKEDTYLVAYACVESGLVHADEQNYDLAISTIEEAKKKYTGFSLESRLNFRIHAALMELKEKLNDTT</sequence>
<evidence type="ECO:0000313" key="2">
    <source>
        <dbReference type="Proteomes" id="UP001652620"/>
    </source>
</evidence>
<dbReference type="OMA" id="ELMWAHC"/>
<dbReference type="Gene3D" id="1.25.40.10">
    <property type="entry name" value="Tetratricopeptide repeat domain"/>
    <property type="match status" value="1"/>
</dbReference>
<dbReference type="OrthoDB" id="43460at2759"/>
<organism evidence="1">
    <name type="scientific">Bactrocera dorsalis</name>
    <name type="common">Oriental fruit fly</name>
    <name type="synonym">Dacus dorsalis</name>
    <dbReference type="NCBI Taxonomy" id="27457"/>
    <lineage>
        <taxon>Eukaryota</taxon>
        <taxon>Metazoa</taxon>
        <taxon>Ecdysozoa</taxon>
        <taxon>Arthropoda</taxon>
        <taxon>Hexapoda</taxon>
        <taxon>Insecta</taxon>
        <taxon>Pterygota</taxon>
        <taxon>Neoptera</taxon>
        <taxon>Endopterygota</taxon>
        <taxon>Diptera</taxon>
        <taxon>Brachycera</taxon>
        <taxon>Muscomorpha</taxon>
        <taxon>Tephritoidea</taxon>
        <taxon>Tephritidae</taxon>
        <taxon>Bactrocera</taxon>
        <taxon>Bactrocera</taxon>
    </lineage>
</organism>
<protein>
    <submittedName>
        <fullName evidence="1 3">Tetratricopeptide repeat protein 39B</fullName>
    </submittedName>
</protein>
<dbReference type="Pfam" id="PF10300">
    <property type="entry name" value="Iml2-TPR_39"/>
    <property type="match status" value="1"/>
</dbReference>
<keyword evidence="2" id="KW-1185">Reference proteome</keyword>
<reference evidence="3" key="2">
    <citation type="submission" date="2025-05" db="UniProtKB">
        <authorList>
            <consortium name="RefSeq"/>
        </authorList>
    </citation>
    <scope>IDENTIFICATION</scope>
    <source>
        <tissue evidence="3">Adult</tissue>
    </source>
</reference>
<dbReference type="Proteomes" id="UP001652620">
    <property type="component" value="Chromosome 6"/>
</dbReference>
<evidence type="ECO:0000313" key="3">
    <source>
        <dbReference type="RefSeq" id="XP_049316394.1"/>
    </source>
</evidence>
<dbReference type="PANTHER" id="PTHR31859:SF9">
    <property type="entry name" value="TETRATRICOPEPTIDE REPEAT PROTEIN 39B"/>
    <property type="match status" value="1"/>
</dbReference>
<dbReference type="SUPFAM" id="SSF48452">
    <property type="entry name" value="TPR-like"/>
    <property type="match status" value="1"/>
</dbReference>
<gene>
    <name evidence="1" type="primary">TT39B</name>
    <name evidence="3" type="synonym">LOC105222893</name>
</gene>
<proteinExistence type="predicted"/>
<dbReference type="InterPro" id="IPR011990">
    <property type="entry name" value="TPR-like_helical_dom_sf"/>
</dbReference>
<evidence type="ECO:0000313" key="1">
    <source>
        <dbReference type="EMBL" id="JAC51267.1"/>
    </source>
</evidence>
<reference evidence="1" key="1">
    <citation type="journal article" date="2014" name="BMC Genomics">
        <title>Characterizing the developmental transcriptome of the oriental fruit fly, Bactrocera dorsalis (Diptera: Tephritidae) through comparative genomic analysis with Drosophila melanogaster utilizing modENCODE datasets.</title>
        <authorList>
            <person name="Geib S.M."/>
            <person name="Calla B."/>
            <person name="Hall B."/>
            <person name="Hou S."/>
            <person name="Manoukis N.C."/>
        </authorList>
    </citation>
    <scope>NUCLEOTIDE SEQUENCE</scope>
    <source>
        <strain evidence="1">Punador</strain>
    </source>
</reference>